<protein>
    <recommendedName>
        <fullName evidence="3">HNH endonuclease</fullName>
    </recommendedName>
</protein>
<evidence type="ECO:0000313" key="1">
    <source>
        <dbReference type="EMBL" id="OKZ35632.1"/>
    </source>
</evidence>
<dbReference type="Proteomes" id="UP000186549">
    <property type="component" value="Unassembled WGS sequence"/>
</dbReference>
<name>A0A1Q6I9V5_BACUN</name>
<gene>
    <name evidence="1" type="ORF">BHV79_06125</name>
</gene>
<dbReference type="EMBL" id="MNQU01000163">
    <property type="protein sequence ID" value="OKZ35632.1"/>
    <property type="molecule type" value="Genomic_DNA"/>
</dbReference>
<proteinExistence type="predicted"/>
<reference evidence="1 2" key="1">
    <citation type="journal article" date="2016" name="Nat. Biotechnol.">
        <title>Measurement of bacterial replication rates in microbial communities.</title>
        <authorList>
            <person name="Brown C.T."/>
            <person name="Olm M.R."/>
            <person name="Thomas B.C."/>
            <person name="Banfield J.F."/>
        </authorList>
    </citation>
    <scope>NUCLEOTIDE SEQUENCE [LARGE SCALE GENOMIC DNA]</scope>
    <source>
        <strain evidence="1">45_41</strain>
    </source>
</reference>
<organism evidence="1 2">
    <name type="scientific">Bacteroides uniformis</name>
    <dbReference type="NCBI Taxonomy" id="820"/>
    <lineage>
        <taxon>Bacteria</taxon>
        <taxon>Pseudomonadati</taxon>
        <taxon>Bacteroidota</taxon>
        <taxon>Bacteroidia</taxon>
        <taxon>Bacteroidales</taxon>
        <taxon>Bacteroidaceae</taxon>
        <taxon>Bacteroides</taxon>
    </lineage>
</organism>
<dbReference type="Gene3D" id="1.10.30.50">
    <property type="match status" value="1"/>
</dbReference>
<sequence length="338" mass="39998">MIKMDYGDAEHIKNLEATFMALLDDVDKRQNIWAKLRKKLYKLNDEFKELLPTQLKNMMILPFTELATIYDTYVALKLSEKNDLHLSLKELFSYTKSKGGKFNALSDSIISFFKNNGFEIHTCHYCDMTYINYFQYKESDKKRTQFDLDHVLDKGRCPLVALSLYNLVPACPTCNGPHIKGKRVMNVTLEQRKKLSPSSTLYDFENQVKIWIRPKTGKIRNTNFLKYMDDYDLDFDTSSDADYENEIDFLYLRERYNYHKCEALRLADLKVKYTSSKIKEIARIICNIGKEEQKELTPIANIMTEQIRRDIFGLEFSNEHHRTFHKLRKDILDFKDEE</sequence>
<dbReference type="AlphaFoldDB" id="A0A1Q6I9V5"/>
<evidence type="ECO:0008006" key="3">
    <source>
        <dbReference type="Google" id="ProtNLM"/>
    </source>
</evidence>
<evidence type="ECO:0000313" key="2">
    <source>
        <dbReference type="Proteomes" id="UP000186549"/>
    </source>
</evidence>
<accession>A0A1Q6I9V5</accession>
<comment type="caution">
    <text evidence="1">The sequence shown here is derived from an EMBL/GenBank/DDBJ whole genome shotgun (WGS) entry which is preliminary data.</text>
</comment>